<evidence type="ECO:0000313" key="15">
    <source>
        <dbReference type="Proteomes" id="UP001174909"/>
    </source>
</evidence>
<dbReference type="InterPro" id="IPR012340">
    <property type="entry name" value="NA-bd_OB-fold"/>
</dbReference>
<name>A0AA35WEQ9_GEOBA</name>
<accession>A0AA35WEQ9</accession>
<feature type="region of interest" description="Disordered" evidence="13">
    <location>
        <begin position="174"/>
        <end position="203"/>
    </location>
</feature>
<keyword evidence="6 12" id="KW-0689">Ribosomal protein</keyword>
<dbReference type="Gene3D" id="2.40.50.140">
    <property type="entry name" value="Nucleic acid-binding proteins"/>
    <property type="match status" value="1"/>
</dbReference>
<keyword evidence="7 12" id="KW-0687">Ribonucleoprotein</keyword>
<comment type="caution">
    <text evidence="14">The sequence shown here is derived from an EMBL/GenBank/DDBJ whole genome shotgun (WGS) entry which is preliminary data.</text>
</comment>
<dbReference type="PANTHER" id="PTHR10744">
    <property type="entry name" value="40S RIBOSOMAL PROTEIN S11 FAMILY MEMBER"/>
    <property type="match status" value="1"/>
</dbReference>
<evidence type="ECO:0000313" key="14">
    <source>
        <dbReference type="EMBL" id="CAI8011845.1"/>
    </source>
</evidence>
<dbReference type="PANTHER" id="PTHR10744:SF1">
    <property type="entry name" value="SMALL RIBOSOMAL SUBUNIT PROTEIN US17M"/>
    <property type="match status" value="1"/>
</dbReference>
<evidence type="ECO:0000256" key="4">
    <source>
        <dbReference type="ARBA" id="ARBA00022730"/>
    </source>
</evidence>
<dbReference type="InterPro" id="IPR019979">
    <property type="entry name" value="Ribosomal_uS17_CS"/>
</dbReference>
<evidence type="ECO:0000256" key="6">
    <source>
        <dbReference type="ARBA" id="ARBA00022980"/>
    </source>
</evidence>
<proteinExistence type="inferred from homology"/>
<organism evidence="14 15">
    <name type="scientific">Geodia barretti</name>
    <name type="common">Barrett's horny sponge</name>
    <dbReference type="NCBI Taxonomy" id="519541"/>
    <lineage>
        <taxon>Eukaryota</taxon>
        <taxon>Metazoa</taxon>
        <taxon>Porifera</taxon>
        <taxon>Demospongiae</taxon>
        <taxon>Heteroscleromorpha</taxon>
        <taxon>Tetractinellida</taxon>
        <taxon>Astrophorina</taxon>
        <taxon>Geodiidae</taxon>
        <taxon>Geodia</taxon>
    </lineage>
</organism>
<dbReference type="GO" id="GO:0022627">
    <property type="term" value="C:cytosolic small ribosomal subunit"/>
    <property type="evidence" value="ECO:0007669"/>
    <property type="project" value="TreeGrafter"/>
</dbReference>
<keyword evidence="4" id="KW-0699">rRNA-binding</keyword>
<evidence type="ECO:0000256" key="2">
    <source>
        <dbReference type="ARBA" id="ARBA00009254"/>
    </source>
</evidence>
<dbReference type="NCBIfam" id="TIGR03635">
    <property type="entry name" value="uS17_bact"/>
    <property type="match status" value="1"/>
</dbReference>
<dbReference type="Proteomes" id="UP001174909">
    <property type="component" value="Unassembled WGS sequence"/>
</dbReference>
<evidence type="ECO:0000256" key="10">
    <source>
        <dbReference type="ARBA" id="ARBA00035334"/>
    </source>
</evidence>
<evidence type="ECO:0000256" key="3">
    <source>
        <dbReference type="ARBA" id="ARBA00010254"/>
    </source>
</evidence>
<dbReference type="Pfam" id="PF00831">
    <property type="entry name" value="Ribosomal_L29"/>
    <property type="match status" value="1"/>
</dbReference>
<dbReference type="SUPFAM" id="SSF50249">
    <property type="entry name" value="Nucleic acid-binding proteins"/>
    <property type="match status" value="1"/>
</dbReference>
<dbReference type="CDD" id="cd00364">
    <property type="entry name" value="Ribosomal_uS17"/>
    <property type="match status" value="1"/>
</dbReference>
<dbReference type="GO" id="GO:0003735">
    <property type="term" value="F:structural constituent of ribosome"/>
    <property type="evidence" value="ECO:0007669"/>
    <property type="project" value="InterPro"/>
</dbReference>
<comment type="similarity">
    <text evidence="2">Belongs to the universal ribosomal protein uL29 family.</text>
</comment>
<evidence type="ECO:0000256" key="13">
    <source>
        <dbReference type="SAM" id="MobiDB-lite"/>
    </source>
</evidence>
<dbReference type="PRINTS" id="PR00973">
    <property type="entry name" value="RIBOSOMALS17"/>
</dbReference>
<dbReference type="GO" id="GO:0019843">
    <property type="term" value="F:rRNA binding"/>
    <property type="evidence" value="ECO:0007669"/>
    <property type="project" value="UniProtKB-KW"/>
</dbReference>
<comment type="similarity">
    <text evidence="3 12">Belongs to the universal ribosomal protein uS17 family.</text>
</comment>
<dbReference type="HAMAP" id="MF_00374">
    <property type="entry name" value="Ribosomal_uL29"/>
    <property type="match status" value="1"/>
</dbReference>
<dbReference type="Gene3D" id="1.10.287.310">
    <property type="match status" value="1"/>
</dbReference>
<dbReference type="SUPFAM" id="SSF46561">
    <property type="entry name" value="Ribosomal protein L29 (L29p)"/>
    <property type="match status" value="1"/>
</dbReference>
<evidence type="ECO:0000256" key="7">
    <source>
        <dbReference type="ARBA" id="ARBA00023274"/>
    </source>
</evidence>
<evidence type="ECO:0000256" key="9">
    <source>
        <dbReference type="ARBA" id="ARBA00035251"/>
    </source>
</evidence>
<dbReference type="NCBIfam" id="NF004123">
    <property type="entry name" value="PRK05610.1"/>
    <property type="match status" value="1"/>
</dbReference>
<evidence type="ECO:0000256" key="12">
    <source>
        <dbReference type="RuleBase" id="RU003872"/>
    </source>
</evidence>
<evidence type="ECO:0000256" key="1">
    <source>
        <dbReference type="ARBA" id="ARBA00002932"/>
    </source>
</evidence>
<dbReference type="EMBL" id="CASHTH010001131">
    <property type="protein sequence ID" value="CAI8011845.1"/>
    <property type="molecule type" value="Genomic_DNA"/>
</dbReference>
<protein>
    <recommendedName>
        <fullName evidence="8">Small ribosomal subunit protein uS17</fullName>
    </recommendedName>
    <alternativeName>
        <fullName evidence="11">40S ribosomal protein S11</fullName>
    </alternativeName>
    <alternativeName>
        <fullName evidence="10">60S ribosomal protein L35</fullName>
    </alternativeName>
    <alternativeName>
        <fullName evidence="9">Small ribosomal subunit protein uS17c</fullName>
    </alternativeName>
</protein>
<gene>
    <name evidence="14" type="ORF">GBAR_LOCUS7600</name>
</gene>
<dbReference type="Pfam" id="PF00366">
    <property type="entry name" value="Ribosomal_S17"/>
    <property type="match status" value="1"/>
</dbReference>
<dbReference type="AlphaFoldDB" id="A0AA35WEQ9"/>
<reference evidence="14" key="1">
    <citation type="submission" date="2023-03" db="EMBL/GenBank/DDBJ databases">
        <authorList>
            <person name="Steffen K."/>
            <person name="Cardenas P."/>
        </authorList>
    </citation>
    <scope>NUCLEOTIDE SEQUENCE</scope>
</reference>
<evidence type="ECO:0000256" key="5">
    <source>
        <dbReference type="ARBA" id="ARBA00022884"/>
    </source>
</evidence>
<dbReference type="CDD" id="cd00427">
    <property type="entry name" value="Ribosomal_L29_HIP"/>
    <property type="match status" value="1"/>
</dbReference>
<dbReference type="NCBIfam" id="TIGR00012">
    <property type="entry name" value="L29"/>
    <property type="match status" value="1"/>
</dbReference>
<feature type="compositionally biased region" description="Acidic residues" evidence="13">
    <location>
        <begin position="181"/>
        <end position="203"/>
    </location>
</feature>
<dbReference type="InterPro" id="IPR001854">
    <property type="entry name" value="Ribosomal_uL29"/>
</dbReference>
<dbReference type="InterPro" id="IPR000266">
    <property type="entry name" value="Ribosomal_uS17"/>
</dbReference>
<comment type="function">
    <text evidence="1">One of the primary rRNA binding proteins, it binds specifically to the 5'-end of 16S ribosomal RNA.</text>
</comment>
<dbReference type="GO" id="GO:0006412">
    <property type="term" value="P:translation"/>
    <property type="evidence" value="ECO:0007669"/>
    <property type="project" value="InterPro"/>
</dbReference>
<dbReference type="PROSITE" id="PS00056">
    <property type="entry name" value="RIBOSOMAL_S17"/>
    <property type="match status" value="1"/>
</dbReference>
<evidence type="ECO:0000256" key="11">
    <source>
        <dbReference type="ARBA" id="ARBA00035471"/>
    </source>
</evidence>
<sequence length="203" mass="23673">MKMYEIRALSDQQIDEELQKSYRELMNLRFRDAVNQLTDTNQPRKTRKDIARMLTCLRERQAETSLMAKTMRKIRVGSVVSTRMDKTAVVEIVWKQRHRVYRKQMRRVTRFYVHDPEVECRIGDTVRIQETRPISRTKHWRLLEILTRRAVADVRAIDLEGDAVIEPLVDADTDYAGAEDAGTDDASPADDMAEENTDDDEDA</sequence>
<dbReference type="InterPro" id="IPR036049">
    <property type="entry name" value="Ribosomal_uL29_sf"/>
</dbReference>
<keyword evidence="15" id="KW-1185">Reference proteome</keyword>
<dbReference type="HAMAP" id="MF_01345_B">
    <property type="entry name" value="Ribosomal_uS17_B"/>
    <property type="match status" value="1"/>
</dbReference>
<evidence type="ECO:0000256" key="8">
    <source>
        <dbReference type="ARBA" id="ARBA00035164"/>
    </source>
</evidence>
<keyword evidence="5" id="KW-0694">RNA-binding</keyword>
<dbReference type="InterPro" id="IPR019984">
    <property type="entry name" value="Ribosomal_uS17_bact/chlr"/>
</dbReference>